<dbReference type="SUPFAM" id="SSF111369">
    <property type="entry name" value="HlyD-like secretion proteins"/>
    <property type="match status" value="1"/>
</dbReference>
<dbReference type="Pfam" id="PF25975">
    <property type="entry name" value="CzcB_C"/>
    <property type="match status" value="1"/>
</dbReference>
<dbReference type="NCBIfam" id="TIGR01730">
    <property type="entry name" value="RND_mfp"/>
    <property type="match status" value="1"/>
</dbReference>
<gene>
    <name evidence="4" type="ORF">EOD73_04780</name>
</gene>
<feature type="coiled-coil region" evidence="2">
    <location>
        <begin position="109"/>
        <end position="174"/>
    </location>
</feature>
<dbReference type="PROSITE" id="PS51257">
    <property type="entry name" value="PROKAR_LIPOPROTEIN"/>
    <property type="match status" value="1"/>
</dbReference>
<dbReference type="InterPro" id="IPR006143">
    <property type="entry name" value="RND_pump_MFP"/>
</dbReference>
<dbReference type="EMBL" id="SACM01000001">
    <property type="protein sequence ID" value="RVT88306.1"/>
    <property type="molecule type" value="Genomic_DNA"/>
</dbReference>
<dbReference type="Gene3D" id="2.40.420.20">
    <property type="match status" value="1"/>
</dbReference>
<proteinExistence type="inferred from homology"/>
<evidence type="ECO:0000313" key="5">
    <source>
        <dbReference type="Proteomes" id="UP000288587"/>
    </source>
</evidence>
<comment type="caution">
    <text evidence="4">The sequence shown here is derived from an EMBL/GenBank/DDBJ whole genome shotgun (WGS) entry which is preliminary data.</text>
</comment>
<feature type="domain" description="CzcB-like C-terminal circularly permuted SH3-like" evidence="3">
    <location>
        <begin position="299"/>
        <end position="360"/>
    </location>
</feature>
<dbReference type="PANTHER" id="PTHR30469:SF18">
    <property type="entry name" value="RESISTANCE-NODULATION-CELL DIVISION (RND) EFFLUX MEMBRANE FUSION PROTEIN-RELATED"/>
    <property type="match status" value="1"/>
</dbReference>
<comment type="similarity">
    <text evidence="1">Belongs to the membrane fusion protein (MFP) (TC 8.A.1) family.</text>
</comment>
<sequence>MPDSKPRETTPVSRPVGAWVVLVTLGALVACGPKPAPPAPERAVRTMVVETVAAGQVFEYAADVRARTESRLGFRVPGKVLQRKVSLGDRVKAGQVLMRLDGQDLALAAEAANAALRAARSNRDQLAADLKRFRELKAQGFISGAELERREVALAAAQAQWEQAQAQAKAQRNQADYGDLEADAAGLITSVDAEPGTVVAAGTPVLRLAHDGPRDVVFQVPEHQVALLRRQLKNESAGLQVRIWGREEPLPATLRELAESADPVTRTFLVKADIGRADEVKLGQTATVVFNPGKLSGVVKVPMSAVFESQGRPHVWVLSPSTMTLKAQAVEVGGADGNEVVVLSGLSPKQEIVTAGTHVLAANQKVRRFGAAPAAAPAASR</sequence>
<dbReference type="PANTHER" id="PTHR30469">
    <property type="entry name" value="MULTIDRUG RESISTANCE PROTEIN MDTA"/>
    <property type="match status" value="1"/>
</dbReference>
<dbReference type="AlphaFoldDB" id="A0A3S2V4R1"/>
<dbReference type="Gene3D" id="2.40.30.170">
    <property type="match status" value="1"/>
</dbReference>
<protein>
    <submittedName>
        <fullName evidence="4">Efflux RND transporter periplasmic adaptor subunit</fullName>
    </submittedName>
</protein>
<dbReference type="Proteomes" id="UP000288587">
    <property type="component" value="Unassembled WGS sequence"/>
</dbReference>
<dbReference type="GO" id="GO:0015562">
    <property type="term" value="F:efflux transmembrane transporter activity"/>
    <property type="evidence" value="ECO:0007669"/>
    <property type="project" value="TreeGrafter"/>
</dbReference>
<reference evidence="4 5" key="1">
    <citation type="submission" date="2019-01" db="EMBL/GenBank/DDBJ databases">
        <authorList>
            <person name="Chen W.-M."/>
        </authorList>
    </citation>
    <scope>NUCLEOTIDE SEQUENCE [LARGE SCALE GENOMIC DNA]</scope>
    <source>
        <strain evidence="4 5">CCP-18</strain>
    </source>
</reference>
<evidence type="ECO:0000256" key="2">
    <source>
        <dbReference type="SAM" id="Coils"/>
    </source>
</evidence>
<keyword evidence="5" id="KW-1185">Reference proteome</keyword>
<dbReference type="InterPro" id="IPR058649">
    <property type="entry name" value="CzcB_C"/>
</dbReference>
<keyword evidence="2" id="KW-0175">Coiled coil</keyword>
<name>A0A3S2V4R1_9BURK</name>
<dbReference type="GO" id="GO:1990281">
    <property type="term" value="C:efflux pump complex"/>
    <property type="evidence" value="ECO:0007669"/>
    <property type="project" value="TreeGrafter"/>
</dbReference>
<organism evidence="4 5">
    <name type="scientific">Inhella crocodyli</name>
    <dbReference type="NCBI Taxonomy" id="2499851"/>
    <lineage>
        <taxon>Bacteria</taxon>
        <taxon>Pseudomonadati</taxon>
        <taxon>Pseudomonadota</taxon>
        <taxon>Betaproteobacteria</taxon>
        <taxon>Burkholderiales</taxon>
        <taxon>Sphaerotilaceae</taxon>
        <taxon>Inhella</taxon>
    </lineage>
</organism>
<dbReference type="OrthoDB" id="9806939at2"/>
<evidence type="ECO:0000313" key="4">
    <source>
        <dbReference type="EMBL" id="RVT88306.1"/>
    </source>
</evidence>
<evidence type="ECO:0000256" key="1">
    <source>
        <dbReference type="ARBA" id="ARBA00009477"/>
    </source>
</evidence>
<evidence type="ECO:0000259" key="3">
    <source>
        <dbReference type="Pfam" id="PF25975"/>
    </source>
</evidence>
<accession>A0A3S2V4R1</accession>
<dbReference type="Gene3D" id="2.40.50.100">
    <property type="match status" value="1"/>
</dbReference>
<dbReference type="Gene3D" id="1.10.287.470">
    <property type="entry name" value="Helix hairpin bin"/>
    <property type="match status" value="1"/>
</dbReference>